<dbReference type="GO" id="GO:0005737">
    <property type="term" value="C:cytoplasm"/>
    <property type="evidence" value="ECO:0007669"/>
    <property type="project" value="TreeGrafter"/>
</dbReference>
<evidence type="ECO:0000259" key="2">
    <source>
        <dbReference type="PROSITE" id="PS51186"/>
    </source>
</evidence>
<evidence type="ECO:0000256" key="1">
    <source>
        <dbReference type="SAM" id="MobiDB-lite"/>
    </source>
</evidence>
<dbReference type="InterPro" id="IPR051908">
    <property type="entry name" value="Ribosomal_N-acetyltransferase"/>
</dbReference>
<dbReference type="Proteomes" id="UP000252770">
    <property type="component" value="Unassembled WGS sequence"/>
</dbReference>
<name>A0A367YT77_9ACTN</name>
<feature type="domain" description="N-acetyltransferase" evidence="2">
    <location>
        <begin position="206"/>
        <end position="371"/>
    </location>
</feature>
<dbReference type="EMBL" id="QOUI01000008">
    <property type="protein sequence ID" value="RCK68990.1"/>
    <property type="molecule type" value="Genomic_DNA"/>
</dbReference>
<evidence type="ECO:0000313" key="3">
    <source>
        <dbReference type="EMBL" id="RCK68990.1"/>
    </source>
</evidence>
<comment type="caution">
    <text evidence="3">The sequence shown here is derived from an EMBL/GenBank/DDBJ whole genome shotgun (WGS) entry which is preliminary data.</text>
</comment>
<accession>A0A367YT77</accession>
<feature type="region of interest" description="Disordered" evidence="1">
    <location>
        <begin position="371"/>
        <end position="392"/>
    </location>
</feature>
<keyword evidence="4" id="KW-1185">Reference proteome</keyword>
<dbReference type="RefSeq" id="WP_114127276.1">
    <property type="nucleotide sequence ID" value="NZ_QOUI01000008.1"/>
</dbReference>
<feature type="domain" description="N-acetyltransferase" evidence="2">
    <location>
        <begin position="20"/>
        <end position="192"/>
    </location>
</feature>
<dbReference type="GO" id="GO:1990189">
    <property type="term" value="F:protein N-terminal-serine acetyltransferase activity"/>
    <property type="evidence" value="ECO:0007669"/>
    <property type="project" value="TreeGrafter"/>
</dbReference>
<dbReference type="Gene3D" id="3.40.630.30">
    <property type="match status" value="2"/>
</dbReference>
<dbReference type="PANTHER" id="PTHR43441:SF2">
    <property type="entry name" value="FAMILY ACETYLTRANSFERASE, PUTATIVE (AFU_ORTHOLOGUE AFUA_7G00850)-RELATED"/>
    <property type="match status" value="1"/>
</dbReference>
<dbReference type="SUPFAM" id="SSF55729">
    <property type="entry name" value="Acyl-CoA N-acyltransferases (Nat)"/>
    <property type="match status" value="2"/>
</dbReference>
<sequence>MPFAPARFPEDVPTLVRDDVTLRAHRPEDAAGVLEQCTDPLSVRWTTVPLGYTAAMAEDWVLRDVPGQWTSGAAHVFAVECPFPDGTRRFGGSMDVRCIDERRGELAFGAHPAVRGTGVMRTAGELALEHAFTTLGLQSLVWWTEAGNLGSRRLAHDLGFTIAAGVVPRWLAARDTLVDAWVGTLHAAQPRPVPPRTVPVLHTPRLVLRAHRRSDDPRVVEACNDPATSYWLNQLPAPYTAEDAARFRLENATGLHPDDCTWAVTARGEDRLLATISLMRRPGGHEIGYWAHPDARGRGVVTEAVTRLTELALSADGFDSRRVVIRAAVGNTASQRVAGRSGYTRCGVETGTAVLRDGTRTDHLVFERVREPRAASGRRPADAGCTPAGVGR</sequence>
<evidence type="ECO:0000313" key="4">
    <source>
        <dbReference type="Proteomes" id="UP000252770"/>
    </source>
</evidence>
<dbReference type="PANTHER" id="PTHR43441">
    <property type="entry name" value="RIBOSOMAL-PROTEIN-SERINE ACETYLTRANSFERASE"/>
    <property type="match status" value="1"/>
</dbReference>
<organism evidence="3 4">
    <name type="scientific">Desertihabitans brevis</name>
    <dbReference type="NCBI Taxonomy" id="2268447"/>
    <lineage>
        <taxon>Bacteria</taxon>
        <taxon>Bacillati</taxon>
        <taxon>Actinomycetota</taxon>
        <taxon>Actinomycetes</taxon>
        <taxon>Propionibacteriales</taxon>
        <taxon>Propionibacteriaceae</taxon>
        <taxon>Desertihabitans</taxon>
    </lineage>
</organism>
<reference evidence="3 4" key="1">
    <citation type="submission" date="2018-07" db="EMBL/GenBank/DDBJ databases">
        <title>Desertimonas flava gen. nov. sp. nov.</title>
        <authorList>
            <person name="Liu S."/>
        </authorList>
    </citation>
    <scope>NUCLEOTIDE SEQUENCE [LARGE SCALE GENOMIC DNA]</scope>
    <source>
        <strain evidence="3 4">16Sb5-5</strain>
    </source>
</reference>
<protein>
    <submittedName>
        <fullName evidence="3">N-acetyltransferase</fullName>
    </submittedName>
</protein>
<dbReference type="AlphaFoldDB" id="A0A367YT77"/>
<gene>
    <name evidence="3" type="ORF">DT076_13880</name>
</gene>
<proteinExistence type="predicted"/>
<dbReference type="InterPro" id="IPR016181">
    <property type="entry name" value="Acyl_CoA_acyltransferase"/>
</dbReference>
<dbReference type="GO" id="GO:0008999">
    <property type="term" value="F:protein-N-terminal-alanine acetyltransferase activity"/>
    <property type="evidence" value="ECO:0007669"/>
    <property type="project" value="TreeGrafter"/>
</dbReference>
<dbReference type="InterPro" id="IPR000182">
    <property type="entry name" value="GNAT_dom"/>
</dbReference>
<dbReference type="PROSITE" id="PS51186">
    <property type="entry name" value="GNAT"/>
    <property type="match status" value="2"/>
</dbReference>
<dbReference type="Pfam" id="PF13302">
    <property type="entry name" value="Acetyltransf_3"/>
    <property type="match status" value="2"/>
</dbReference>
<keyword evidence="3" id="KW-0808">Transferase</keyword>